<evidence type="ECO:0000256" key="4">
    <source>
        <dbReference type="ARBA" id="ARBA00022741"/>
    </source>
</evidence>
<dbReference type="SUPFAM" id="SSF56104">
    <property type="entry name" value="SAICAR synthase-like"/>
    <property type="match status" value="1"/>
</dbReference>
<dbReference type="InterPro" id="IPR027409">
    <property type="entry name" value="GroEL-like_apical_dom_sf"/>
</dbReference>
<evidence type="ECO:0000256" key="5">
    <source>
        <dbReference type="ARBA" id="ARBA00022771"/>
    </source>
</evidence>
<sequence length="1519" mass="171407">MGMHDSSLLHFIQKFKSWLSLDSNPGFCDFETMDKNQNICHICKTSELKSDLNHHCRSCGSPLCENCVHASLDGASSCKICFELSLSSKIGRKCSGKVYPSQSPELPSPSFSGERFGCNSQNALTRSSDALLSNHPSPGSERCSTSRIDKEEDEHSTSHLSDFLHDISDVDSSSVNSARHEFYNSMSLGSPSPLTSPSRLHISSSRFGPYLQTDDPIDRERAILENPAKANWAANESPQHLDFEPNGLIWLPPPPDDVDDEMENKLFTYDDEDDNVGDSGFMFSPTDNMDTVFSDKEKRDLYHKETWRAAVEGHFRALVSHLLQGEGIIVTIGDEDWVDIVTAISWQAAKFIKPNTSRGGSMDPCDYLKIKCVASGNRGESKLIKGVVCTKNIKHKRMTSQYKNARLLILGGALEYQRVPNQLASFETLLQQENDHLKTLVSKIEAHRPNILIVEKSVSSFALEHLLAKDISLVLNVKRPLLERIARCTGASITPSTEHISTTRLGHCELFRLEKVPEEHEPVNQFNKKPTKTLMFFEGCPRRLGCTVVLRGSYREELKKVKHVLQYAVFAAYHLSLETSFLADEGANLPKSPLKALPFAPETMTHNKDTTHSEEITLSNIKLLSADLNLELGLQESLSELGESNYDDISMQNDFRYREALSEACDENLALDREVGPTCPRIGNNQTDDSEYYSANETHQSILVSFSSHCVTNGIVCERSRLIRLKFYGHSDKPLGRYLRDDLFDQSNVCRSCKEPAEAHVVSYTHQHANLTISVKRVPSVKLPGEQDGKIWMWHRCLRCAHIDGVPPATPRVVMSDAAWGLSFGKFLELSFSSHTTGNRLASCGHSLQRDCLRFYGFGNMIAFFRYSPINILSVRLPPSVLEFSGPGEQSWIRNESNELLSKARALHAEISGFLEEFKSKSSSFVDEYVNELHDHILDLNDMLSHEKNYFKDLLETSEHDQASLDIFEINHLRHSLLIGSQVWNRRLYLLDALLKSSTSKAQIDLQTLFGLKDYEIEHNIPEHPELEESKPFINEDEENDVSIKTSLERHPSAASILSDKIDSAWSGADLAPLNADLPNPSIRRLSGPTRVYSFDSAQRLRERVRTSSFYLSKIRSFHASGDYRHMVRDPVNMKRTHSQLLLPREAEKLNISPSFISLTEDSKLMVAQNDVIIAVYENEPSSIISYALSSKDYEDLVVDFKKVNSVASNLSTLSSISSLDLDYTNYENVQNNSSPHVRISFEEDKIKFSVTCYFGRQFDSLRKKCCPSEVDFIRSLSRCKKWSAQGGKSNVYFAKSFDDRFIIKQVTKTELDSFGEFANGYFKYLTDAVSSGGPTCLAKVLGIYQVTVKHMKGGKEVKMDLMVMENIFFGRNISKVYDLKGSARSRYNPDTIGPNKVLLDMNLLETLRTNPIFLGSKAKRILERAVWNDTSFLASVDVMDYSLLVGVDEDRKELVMGIIDFMRQYTWDKHLETWVKASGILGGPKNASPTIISPKQYKKRFRKAMTTYFLTVPDQWSS</sequence>
<dbReference type="InterPro" id="IPR044769">
    <property type="entry name" value="PIKfyve_PIPKc"/>
</dbReference>
<comment type="caution">
    <text evidence="14">The sequence shown here is derived from an EMBL/GenBank/DDBJ whole genome shotgun (WGS) entry which is preliminary data.</text>
</comment>
<dbReference type="InterPro" id="IPR002423">
    <property type="entry name" value="Cpn60/GroEL/TCP-1"/>
</dbReference>
<proteinExistence type="predicted"/>
<keyword evidence="6 11" id="KW-0418">Kinase</keyword>
<keyword evidence="8 11" id="KW-0067">ATP-binding</keyword>
<feature type="compositionally biased region" description="Basic and acidic residues" evidence="12">
    <location>
        <begin position="147"/>
        <end position="161"/>
    </location>
</feature>
<evidence type="ECO:0000259" key="13">
    <source>
        <dbReference type="PROSITE" id="PS51455"/>
    </source>
</evidence>
<keyword evidence="4 11" id="KW-0547">Nucleotide-binding</keyword>
<evidence type="ECO:0000256" key="12">
    <source>
        <dbReference type="SAM" id="MobiDB-lite"/>
    </source>
</evidence>
<dbReference type="CDD" id="cd03334">
    <property type="entry name" value="Fab1_TCP"/>
    <property type="match status" value="1"/>
</dbReference>
<name>A0ABD3EJN5_9LAMI</name>
<dbReference type="PANTHER" id="PTHR45748">
    <property type="entry name" value="1-PHOSPHATIDYLINOSITOL 3-PHOSPHATE 5-KINASE-RELATED"/>
    <property type="match status" value="1"/>
</dbReference>
<evidence type="ECO:0000256" key="2">
    <source>
        <dbReference type="ARBA" id="ARBA00022679"/>
    </source>
</evidence>
<evidence type="ECO:0000256" key="9">
    <source>
        <dbReference type="ARBA" id="ARBA00023464"/>
    </source>
</evidence>
<dbReference type="PROSITE" id="PS51455">
    <property type="entry name" value="PIPK"/>
    <property type="match status" value="1"/>
</dbReference>
<dbReference type="EC" id="2.7.1.150" evidence="1"/>
<dbReference type="InterPro" id="IPR011011">
    <property type="entry name" value="Znf_FYVE_PHD"/>
</dbReference>
<dbReference type="EMBL" id="JAVIJP010000005">
    <property type="protein sequence ID" value="KAL3654471.1"/>
    <property type="molecule type" value="Genomic_DNA"/>
</dbReference>
<dbReference type="FunFam" id="3.30.810.10:FF:000001">
    <property type="entry name" value="1-phosphatidylinositol 3-phosphate 5-kinase FAB1"/>
    <property type="match status" value="1"/>
</dbReference>
<dbReference type="InterPro" id="IPR027483">
    <property type="entry name" value="PInositol-4-P-4/5-kinase_C_sf"/>
</dbReference>
<dbReference type="InterPro" id="IPR002498">
    <property type="entry name" value="PInositol-4-P-4/5-kinase_core"/>
</dbReference>
<dbReference type="SUPFAM" id="SSF52029">
    <property type="entry name" value="GroEL apical domain-like"/>
    <property type="match status" value="1"/>
</dbReference>
<dbReference type="GO" id="GO:0046488">
    <property type="term" value="P:phosphatidylinositol metabolic process"/>
    <property type="evidence" value="ECO:0007669"/>
    <property type="project" value="UniProtKB-UniRule"/>
</dbReference>
<dbReference type="CDD" id="cd17300">
    <property type="entry name" value="PIPKc_PIKfyve"/>
    <property type="match status" value="1"/>
</dbReference>
<evidence type="ECO:0000313" key="14">
    <source>
        <dbReference type="EMBL" id="KAL3654471.1"/>
    </source>
</evidence>
<accession>A0ABD3EJN5</accession>
<evidence type="ECO:0000256" key="6">
    <source>
        <dbReference type="ARBA" id="ARBA00022777"/>
    </source>
</evidence>
<dbReference type="SMART" id="SM00330">
    <property type="entry name" value="PIPKc"/>
    <property type="match status" value="1"/>
</dbReference>
<dbReference type="GO" id="GO:0008270">
    <property type="term" value="F:zinc ion binding"/>
    <property type="evidence" value="ECO:0007669"/>
    <property type="project" value="UniProtKB-KW"/>
</dbReference>
<keyword evidence="2 11" id="KW-0808">Transferase</keyword>
<dbReference type="Proteomes" id="UP001632038">
    <property type="component" value="Unassembled WGS sequence"/>
</dbReference>
<feature type="region of interest" description="Disordered" evidence="12">
    <location>
        <begin position="129"/>
        <end position="161"/>
    </location>
</feature>
<keyword evidence="3" id="KW-0479">Metal-binding</keyword>
<dbReference type="Gene3D" id="3.30.800.10">
    <property type="entry name" value="Phosphatidylinositol Phosphate Kinase II Beta"/>
    <property type="match status" value="1"/>
</dbReference>
<evidence type="ECO:0000256" key="11">
    <source>
        <dbReference type="PROSITE-ProRule" id="PRU00781"/>
    </source>
</evidence>
<gene>
    <name evidence="14" type="ORF">CASFOL_004152</name>
</gene>
<dbReference type="InterPro" id="IPR027484">
    <property type="entry name" value="PInositol-4-P-5-kinase_N"/>
</dbReference>
<dbReference type="Gene3D" id="3.50.7.10">
    <property type="entry name" value="GroEL"/>
    <property type="match status" value="1"/>
</dbReference>
<feature type="domain" description="PIPK" evidence="13">
    <location>
        <begin position="1187"/>
        <end position="1510"/>
    </location>
</feature>
<keyword evidence="15" id="KW-1185">Reference proteome</keyword>
<dbReference type="Gene3D" id="3.30.810.10">
    <property type="entry name" value="2-Layer Sandwich"/>
    <property type="match status" value="1"/>
</dbReference>
<evidence type="ECO:0000256" key="1">
    <source>
        <dbReference type="ARBA" id="ARBA00012009"/>
    </source>
</evidence>
<dbReference type="PANTHER" id="PTHR45748:SF14">
    <property type="entry name" value="1-PHOSPHATIDYLINOSITOL-3-PHOSPHATE 5-KINASE FAB1C-RELATED"/>
    <property type="match status" value="1"/>
</dbReference>
<dbReference type="GO" id="GO:0005524">
    <property type="term" value="F:ATP binding"/>
    <property type="evidence" value="ECO:0007669"/>
    <property type="project" value="UniProtKB-UniRule"/>
</dbReference>
<evidence type="ECO:0000256" key="7">
    <source>
        <dbReference type="ARBA" id="ARBA00022833"/>
    </source>
</evidence>
<organism evidence="14 15">
    <name type="scientific">Castilleja foliolosa</name>
    <dbReference type="NCBI Taxonomy" id="1961234"/>
    <lineage>
        <taxon>Eukaryota</taxon>
        <taxon>Viridiplantae</taxon>
        <taxon>Streptophyta</taxon>
        <taxon>Embryophyta</taxon>
        <taxon>Tracheophyta</taxon>
        <taxon>Spermatophyta</taxon>
        <taxon>Magnoliopsida</taxon>
        <taxon>eudicotyledons</taxon>
        <taxon>Gunneridae</taxon>
        <taxon>Pentapetalae</taxon>
        <taxon>asterids</taxon>
        <taxon>lamiids</taxon>
        <taxon>Lamiales</taxon>
        <taxon>Orobanchaceae</taxon>
        <taxon>Pedicularideae</taxon>
        <taxon>Castillejinae</taxon>
        <taxon>Castilleja</taxon>
    </lineage>
</organism>
<feature type="compositionally biased region" description="Polar residues" evidence="12">
    <location>
        <begin position="129"/>
        <end position="146"/>
    </location>
</feature>
<evidence type="ECO:0000256" key="8">
    <source>
        <dbReference type="ARBA" id="ARBA00022840"/>
    </source>
</evidence>
<dbReference type="Pfam" id="PF01504">
    <property type="entry name" value="PIP5K"/>
    <property type="match status" value="2"/>
</dbReference>
<comment type="subunit">
    <text evidence="9">Component of the PI(3,5)P2 regulatory complex at least composed of ATG18, SAC/FIG4, FAB1 and VAC14.</text>
</comment>
<evidence type="ECO:0000256" key="3">
    <source>
        <dbReference type="ARBA" id="ARBA00022723"/>
    </source>
</evidence>
<evidence type="ECO:0000256" key="10">
    <source>
        <dbReference type="ARBA" id="ARBA00077223"/>
    </source>
</evidence>
<protein>
    <recommendedName>
        <fullName evidence="1">1-phosphatidylinositol-3-phosphate 5-kinase</fullName>
        <ecNumber evidence="1">2.7.1.150</ecNumber>
    </recommendedName>
    <alternativeName>
        <fullName evidence="10">Phosphatidylinositol 3-phosphate 5-kinase type III</fullName>
    </alternativeName>
</protein>
<keyword evidence="7" id="KW-0862">Zinc</keyword>
<reference evidence="15" key="1">
    <citation type="journal article" date="2024" name="IScience">
        <title>Strigolactones Initiate the Formation of Haustorium-like Structures in Castilleja.</title>
        <authorList>
            <person name="Buerger M."/>
            <person name="Peterson D."/>
            <person name="Chory J."/>
        </authorList>
    </citation>
    <scope>NUCLEOTIDE SEQUENCE [LARGE SCALE GENOMIC DNA]</scope>
</reference>
<dbReference type="FunFam" id="3.30.800.10:FF:000007">
    <property type="entry name" value="Putative 1-phosphatidylinositol-4-phosphate 5-kinase/ zinc ion binding family"/>
    <property type="match status" value="1"/>
</dbReference>
<evidence type="ECO:0000313" key="15">
    <source>
        <dbReference type="Proteomes" id="UP001632038"/>
    </source>
</evidence>
<dbReference type="Pfam" id="PF00118">
    <property type="entry name" value="Cpn60_TCP1"/>
    <property type="match status" value="1"/>
</dbReference>
<dbReference type="SUPFAM" id="SSF57903">
    <property type="entry name" value="FYVE/PHD zinc finger"/>
    <property type="match status" value="1"/>
</dbReference>
<keyword evidence="5" id="KW-0863">Zinc-finger</keyword>
<dbReference type="GO" id="GO:0000285">
    <property type="term" value="F:1-phosphatidylinositol-3-phosphate 5-kinase activity"/>
    <property type="evidence" value="ECO:0007669"/>
    <property type="project" value="UniProtKB-EC"/>
</dbReference>
<dbReference type="FunFam" id="3.50.7.10:FF:000007">
    <property type="entry name" value="1-phosphatidylinositol 3-phosphate 5-kinase isoform X1"/>
    <property type="match status" value="1"/>
</dbReference>